<dbReference type="EMBL" id="NCKU01009774">
    <property type="protein sequence ID" value="RWS01146.1"/>
    <property type="molecule type" value="Genomic_DNA"/>
</dbReference>
<reference evidence="1 2" key="1">
    <citation type="journal article" date="2018" name="Gigascience">
        <title>Genomes of trombidid mites reveal novel predicted allergens and laterally-transferred genes associated with secondary metabolism.</title>
        <authorList>
            <person name="Dong X."/>
            <person name="Chaisiri K."/>
            <person name="Xia D."/>
            <person name="Armstrong S.D."/>
            <person name="Fang Y."/>
            <person name="Donnelly M.J."/>
            <person name="Kadowaki T."/>
            <person name="McGarry J.W."/>
            <person name="Darby A.C."/>
            <person name="Makepeace B.L."/>
        </authorList>
    </citation>
    <scope>NUCLEOTIDE SEQUENCE [LARGE SCALE GENOMIC DNA]</scope>
    <source>
        <strain evidence="1">UoL-WK</strain>
    </source>
</reference>
<proteinExistence type="predicted"/>
<name>A0A3S3RKT9_9ACAR</name>
<sequence>MQQSVILAATPYGTPLHLKMLPRY</sequence>
<organism evidence="1 2">
    <name type="scientific">Dinothrombium tinctorium</name>
    <dbReference type="NCBI Taxonomy" id="1965070"/>
    <lineage>
        <taxon>Eukaryota</taxon>
        <taxon>Metazoa</taxon>
        <taxon>Ecdysozoa</taxon>
        <taxon>Arthropoda</taxon>
        <taxon>Chelicerata</taxon>
        <taxon>Arachnida</taxon>
        <taxon>Acari</taxon>
        <taxon>Acariformes</taxon>
        <taxon>Trombidiformes</taxon>
        <taxon>Prostigmata</taxon>
        <taxon>Anystina</taxon>
        <taxon>Parasitengona</taxon>
        <taxon>Trombidioidea</taxon>
        <taxon>Trombidiidae</taxon>
        <taxon>Dinothrombium</taxon>
    </lineage>
</organism>
<protein>
    <submittedName>
        <fullName evidence="1">Uncharacterized protein</fullName>
    </submittedName>
</protein>
<evidence type="ECO:0000313" key="1">
    <source>
        <dbReference type="EMBL" id="RWS01146.1"/>
    </source>
</evidence>
<comment type="caution">
    <text evidence="1">The sequence shown here is derived from an EMBL/GenBank/DDBJ whole genome shotgun (WGS) entry which is preliminary data.</text>
</comment>
<accession>A0A3S3RKT9</accession>
<evidence type="ECO:0000313" key="2">
    <source>
        <dbReference type="Proteomes" id="UP000285301"/>
    </source>
</evidence>
<keyword evidence="2" id="KW-1185">Reference proteome</keyword>
<dbReference type="AlphaFoldDB" id="A0A3S3RKT9"/>
<gene>
    <name evidence="1" type="ORF">B4U79_11064</name>
</gene>
<dbReference type="Proteomes" id="UP000285301">
    <property type="component" value="Unassembled WGS sequence"/>
</dbReference>